<reference evidence="3 4" key="1">
    <citation type="submission" date="2016-11" db="EMBL/GenBank/DDBJ databases">
        <authorList>
            <consortium name="Pathogen Informatics"/>
        </authorList>
    </citation>
    <scope>NUCLEOTIDE SEQUENCE [LARGE SCALE GENOMIC DNA]</scope>
    <source>
        <strain evidence="3 4">911</strain>
    </source>
</reference>
<dbReference type="PANTHER" id="PTHR42911:SF2">
    <property type="entry name" value="PROHIBITIN FAMILY PROTEIN"/>
    <property type="match status" value="1"/>
</dbReference>
<name>A0A1U0RRT6_9MYCO</name>
<evidence type="ECO:0000259" key="2">
    <source>
        <dbReference type="Pfam" id="PF01145"/>
    </source>
</evidence>
<protein>
    <submittedName>
        <fullName evidence="3">Putative alanine and valine rich protein</fullName>
    </submittedName>
</protein>
<evidence type="ECO:0000256" key="1">
    <source>
        <dbReference type="SAM" id="Phobius"/>
    </source>
</evidence>
<sequence length="287" mass="31239">MPVSMWFFLILVVLAVIAVIVGLFMQRGDDKRICFGGAGVVFLFALVFLVFASTTVVGTRQIGIETTFSRPTGTTLTNGLHLKAPWTEVTEMDGAVQIDQHTGDHRIKVRLGNSSTADADVSVRWQIKPDATPDLFVQYKTFDNVRSNLVTRNLQVALNEVFASFDPLAPQNLDRSPLPELSEKAKVILAAKVGDQVEILDVAVPTIDYDDGTEQKINQLNQERAATAVAEQAKKTAVEQAKANGELAGSVSHDPNVLVSKCLDIAREKGLALLCWPTPVMPTIPTK</sequence>
<evidence type="ECO:0000313" key="4">
    <source>
        <dbReference type="Proteomes" id="UP000190074"/>
    </source>
</evidence>
<dbReference type="EMBL" id="FVGW01000001">
    <property type="protein sequence ID" value="SKL51433.1"/>
    <property type="molecule type" value="Genomic_DNA"/>
</dbReference>
<dbReference type="AlphaFoldDB" id="A0A1U0RRT6"/>
<keyword evidence="1" id="KW-0472">Membrane</keyword>
<feature type="transmembrane region" description="Helical" evidence="1">
    <location>
        <begin position="6"/>
        <end position="26"/>
    </location>
</feature>
<feature type="transmembrane region" description="Helical" evidence="1">
    <location>
        <begin position="33"/>
        <end position="52"/>
    </location>
</feature>
<feature type="domain" description="Band 7" evidence="2">
    <location>
        <begin position="56"/>
        <end position="237"/>
    </location>
</feature>
<dbReference type="Proteomes" id="UP000190074">
    <property type="component" value="Unassembled WGS sequence"/>
</dbReference>
<dbReference type="InterPro" id="IPR001107">
    <property type="entry name" value="Band_7"/>
</dbReference>
<dbReference type="Pfam" id="PF01145">
    <property type="entry name" value="Band_7"/>
    <property type="match status" value="1"/>
</dbReference>
<dbReference type="RefSeq" id="WP_079626642.1">
    <property type="nucleotide sequence ID" value="NZ_FVGW01000001.1"/>
</dbReference>
<proteinExistence type="predicted"/>
<evidence type="ECO:0000313" key="3">
    <source>
        <dbReference type="EMBL" id="SKL51433.1"/>
    </source>
</evidence>
<accession>A0A1U0RRT6</accession>
<keyword evidence="1" id="KW-1133">Transmembrane helix</keyword>
<gene>
    <name evidence="3" type="ORF">SAMEA2259716_00854</name>
</gene>
<keyword evidence="1" id="KW-0812">Transmembrane</keyword>
<organism evidence="3 4">
    <name type="scientific">Mycobacteroides abscessus subsp. massiliense</name>
    <dbReference type="NCBI Taxonomy" id="1962118"/>
    <lineage>
        <taxon>Bacteria</taxon>
        <taxon>Bacillati</taxon>
        <taxon>Actinomycetota</taxon>
        <taxon>Actinomycetes</taxon>
        <taxon>Mycobacteriales</taxon>
        <taxon>Mycobacteriaceae</taxon>
        <taxon>Mycobacteroides</taxon>
        <taxon>Mycobacteroides abscessus</taxon>
    </lineage>
</organism>
<dbReference type="PANTHER" id="PTHR42911">
    <property type="entry name" value="MODULATOR OF FTSH PROTEASE HFLC"/>
    <property type="match status" value="1"/>
</dbReference>